<dbReference type="RefSeq" id="XP_009495502.1">
    <property type="nucleotide sequence ID" value="XM_009497227.1"/>
</dbReference>
<proteinExistence type="predicted"/>
<dbReference type="Gene3D" id="3.40.50.1010">
    <property type="entry name" value="5'-nuclease"/>
    <property type="match status" value="1"/>
</dbReference>
<dbReference type="SUPFAM" id="SSF88723">
    <property type="entry name" value="PIN domain-like"/>
    <property type="match status" value="1"/>
</dbReference>
<dbReference type="EMBL" id="KB932205">
    <property type="protein sequence ID" value="KCV69896.1"/>
    <property type="molecule type" value="Genomic_DNA"/>
</dbReference>
<name>A0A058Z708_FONAL</name>
<feature type="region of interest" description="Disordered" evidence="1">
    <location>
        <begin position="467"/>
        <end position="486"/>
    </location>
</feature>
<dbReference type="OrthoDB" id="25987at2759"/>
<protein>
    <submittedName>
        <fullName evidence="2">Uncharacterized protein</fullName>
    </submittedName>
</protein>
<organism evidence="2">
    <name type="scientific">Fonticula alba</name>
    <name type="common">Slime mold</name>
    <dbReference type="NCBI Taxonomy" id="691883"/>
    <lineage>
        <taxon>Eukaryota</taxon>
        <taxon>Rotosphaerida</taxon>
        <taxon>Fonticulaceae</taxon>
        <taxon>Fonticula</taxon>
    </lineage>
</organism>
<evidence type="ECO:0000313" key="3">
    <source>
        <dbReference type="Proteomes" id="UP000030693"/>
    </source>
</evidence>
<reference evidence="2" key="1">
    <citation type="submission" date="2013-04" db="EMBL/GenBank/DDBJ databases">
        <title>The Genome Sequence of Fonticula alba ATCC 38817.</title>
        <authorList>
            <consortium name="The Broad Institute Genomics Platform"/>
            <person name="Russ C."/>
            <person name="Cuomo C."/>
            <person name="Burger G."/>
            <person name="Gray M.W."/>
            <person name="Holland P.W.H."/>
            <person name="King N."/>
            <person name="Lang F.B.F."/>
            <person name="Roger A.J."/>
            <person name="Ruiz-Trillo I."/>
            <person name="Brown M."/>
            <person name="Walker B."/>
            <person name="Young S."/>
            <person name="Zeng Q."/>
            <person name="Gargeya S."/>
            <person name="Fitzgerald M."/>
            <person name="Haas B."/>
            <person name="Abouelleil A."/>
            <person name="Allen A.W."/>
            <person name="Alvarado L."/>
            <person name="Arachchi H.M."/>
            <person name="Berlin A.M."/>
            <person name="Chapman S.B."/>
            <person name="Gainer-Dewar J."/>
            <person name="Goldberg J."/>
            <person name="Griggs A."/>
            <person name="Gujja S."/>
            <person name="Hansen M."/>
            <person name="Howarth C."/>
            <person name="Imamovic A."/>
            <person name="Ireland A."/>
            <person name="Larimer J."/>
            <person name="McCowan C."/>
            <person name="Murphy C."/>
            <person name="Pearson M."/>
            <person name="Poon T.W."/>
            <person name="Priest M."/>
            <person name="Roberts A."/>
            <person name="Saif S."/>
            <person name="Shea T."/>
            <person name="Sisk P."/>
            <person name="Sykes S."/>
            <person name="Wortman J."/>
            <person name="Nusbaum C."/>
            <person name="Birren B."/>
        </authorList>
    </citation>
    <scope>NUCLEOTIDE SEQUENCE [LARGE SCALE GENOMIC DNA]</scope>
    <source>
        <strain evidence="2">ATCC 38817</strain>
    </source>
</reference>
<evidence type="ECO:0000256" key="1">
    <source>
        <dbReference type="SAM" id="MobiDB-lite"/>
    </source>
</evidence>
<accession>A0A058Z708</accession>
<feature type="compositionally biased region" description="Pro residues" evidence="1">
    <location>
        <begin position="467"/>
        <end position="480"/>
    </location>
</feature>
<keyword evidence="3" id="KW-1185">Reference proteome</keyword>
<feature type="compositionally biased region" description="Low complexity" evidence="1">
    <location>
        <begin position="832"/>
        <end position="843"/>
    </location>
</feature>
<gene>
    <name evidence="2" type="ORF">H696_03363</name>
</gene>
<dbReference type="GeneID" id="20528088"/>
<sequence length="1031" mass="113013">MGVFRLTTLIEEHVPSRSWIISSPRNGLRVMPVDLGGFMFDLTHSRNLYAGQARGIAFDPCLIAPYLEAYCGWLAHHSIFPIFVADGLDPPEKSVTVHERFRSKTRSLNLALENYLQQLSLGQKDDSLAAFRKLSSGIALPNIRLNIQHQLGRLARQYPDRLAFVSCFTEADDLLTLLSLYFSAPVLGDDSDFIVHGFGRMKTSSLFRKQFILKRSGPDGRPVFMPGSGFHKPIRAEVILSSSLASLCETTSTKLAWLPLIMGADFGPPDGRLWRVFLENADMDPKRWGSLRAFFQGAQPGYVLQDTPWPMSGGTNFKSNWSMYVKNANLSREDLCAIFQALPEPADLAQFVQVPEELDLGIPFSLALPMLQHQDLLPGLLEHLQTSCGAGTLMLKERHLRPRFPHMGVKQIHDGILLNLGIFDASLGAQAGSRRLGEFALELQNYLTNSRFVRPRNKWCIFSPRPPPSFSPPAGGPPPQRFRSPRAAPRCQCRHALYLAQAHLQENLLSSQVHSAFCSTHAEAPAPLRPMAVDSFLASRGRAAHQVTFHLPRMPQFGLREGVSVWNPVRQARFLAYALLARGPAGRHQASDLLRVVEYEPLPFQLGGHFPAAPACVMRTYETACLDVMPLLQRVDQLLGADREGHALDRLLLLMILLADRHSGSPPGPEEIGQDLQLLRELTAVLAREDHPAIEEYLRSLGLPRDVSSVAGRALAPAGDLRFSQYILEYCARRATAAFIGLPPGTDVGVQVACPSGVEVALAAQVERLTVSDEEPIPPEQPRARHASPVPAASAGATPPTRAPAQSVAEEASEDSPMAKSGRRRRASSKQALLPAHSALSLSGQSPAEPRAPRPKLRAQTEADRASQGQAPACPAPEEAHPAKDPPKKGSADGAQGKRTRGRKAPERPSPPKQTSDQGSPVRDAPVRDARVRDARVQDARVQDAPAQELPAPQRPRTKHTVLFSPEKLNAMAMTQSLASSWLSVYATLAGRRLSLHLQQAAGGPGREMCRIPSPSFVVECIFLMMNTEYP</sequence>
<feature type="compositionally biased region" description="Basic and acidic residues" evidence="1">
    <location>
        <begin position="925"/>
        <end position="942"/>
    </location>
</feature>
<feature type="compositionally biased region" description="Basic and acidic residues" evidence="1">
    <location>
        <begin position="878"/>
        <end position="891"/>
    </location>
</feature>
<dbReference type="InterPro" id="IPR029060">
    <property type="entry name" value="PIN-like_dom_sf"/>
</dbReference>
<dbReference type="Proteomes" id="UP000030693">
    <property type="component" value="Unassembled WGS sequence"/>
</dbReference>
<feature type="region of interest" description="Disordered" evidence="1">
    <location>
        <begin position="773"/>
        <end position="956"/>
    </location>
</feature>
<dbReference type="AlphaFoldDB" id="A0A058Z708"/>
<evidence type="ECO:0000313" key="2">
    <source>
        <dbReference type="EMBL" id="KCV69896.1"/>
    </source>
</evidence>